<dbReference type="OrthoDB" id="5289754at2"/>
<keyword evidence="7" id="KW-1185">Reference proteome</keyword>
<reference evidence="6 7" key="1">
    <citation type="submission" date="2019-07" db="EMBL/GenBank/DDBJ databases">
        <title>Genomes of sea-ice associated Colwellia species.</title>
        <authorList>
            <person name="Bowman J.P."/>
        </authorList>
    </citation>
    <scope>NUCLEOTIDE SEQUENCE [LARGE SCALE GENOMIC DNA]</scope>
    <source>
        <strain evidence="6 7">ACAM 459</strain>
    </source>
</reference>
<dbReference type="GO" id="GO:0003700">
    <property type="term" value="F:DNA-binding transcription factor activity"/>
    <property type="evidence" value="ECO:0007669"/>
    <property type="project" value="InterPro"/>
</dbReference>
<evidence type="ECO:0000256" key="2">
    <source>
        <dbReference type="ARBA" id="ARBA00023015"/>
    </source>
</evidence>
<dbReference type="PANTHER" id="PTHR30126">
    <property type="entry name" value="HTH-TYPE TRANSCRIPTIONAL REGULATOR"/>
    <property type="match status" value="1"/>
</dbReference>
<evidence type="ECO:0000313" key="7">
    <source>
        <dbReference type="Proteomes" id="UP000321822"/>
    </source>
</evidence>
<dbReference type="SUPFAM" id="SSF53850">
    <property type="entry name" value="Periplasmic binding protein-like II"/>
    <property type="match status" value="1"/>
</dbReference>
<accession>A0A5C6QDX6</accession>
<dbReference type="Proteomes" id="UP000321822">
    <property type="component" value="Unassembled WGS sequence"/>
</dbReference>
<proteinExistence type="inferred from homology"/>
<dbReference type="RefSeq" id="WP_146789366.1">
    <property type="nucleotide sequence ID" value="NZ_VOLT01000007.1"/>
</dbReference>
<keyword evidence="3" id="KW-0238">DNA-binding</keyword>
<evidence type="ECO:0000256" key="4">
    <source>
        <dbReference type="ARBA" id="ARBA00023163"/>
    </source>
</evidence>
<dbReference type="CDD" id="cd05466">
    <property type="entry name" value="PBP2_LTTR_substrate"/>
    <property type="match status" value="1"/>
</dbReference>
<feature type="domain" description="HTH lysR-type" evidence="5">
    <location>
        <begin position="2"/>
        <end position="59"/>
    </location>
</feature>
<dbReference type="InterPro" id="IPR036388">
    <property type="entry name" value="WH-like_DNA-bd_sf"/>
</dbReference>
<evidence type="ECO:0000256" key="1">
    <source>
        <dbReference type="ARBA" id="ARBA00009437"/>
    </source>
</evidence>
<dbReference type="InterPro" id="IPR000847">
    <property type="entry name" value="LysR_HTH_N"/>
</dbReference>
<protein>
    <submittedName>
        <fullName evidence="6">LysR family transcriptional regulator</fullName>
    </submittedName>
</protein>
<dbReference type="AlphaFoldDB" id="A0A5C6QDX6"/>
<organism evidence="6 7">
    <name type="scientific">Colwellia demingiae</name>
    <dbReference type="NCBI Taxonomy" id="89401"/>
    <lineage>
        <taxon>Bacteria</taxon>
        <taxon>Pseudomonadati</taxon>
        <taxon>Pseudomonadota</taxon>
        <taxon>Gammaproteobacteria</taxon>
        <taxon>Alteromonadales</taxon>
        <taxon>Colwelliaceae</taxon>
        <taxon>Colwellia</taxon>
    </lineage>
</organism>
<comment type="similarity">
    <text evidence="1">Belongs to the LysR transcriptional regulatory family.</text>
</comment>
<evidence type="ECO:0000313" key="6">
    <source>
        <dbReference type="EMBL" id="TWX66867.1"/>
    </source>
</evidence>
<evidence type="ECO:0000256" key="3">
    <source>
        <dbReference type="ARBA" id="ARBA00023125"/>
    </source>
</evidence>
<sequence>MLNPTWLNTFITLVDMGHFTKTAEKLFMTQPGVSQHISKLEKACGHSLIRREKKSFEVTEQGRLVYQYAGQLVKNEQGLMELLAFDDPFSGYCTLACSGALALMLYPKLLDLQVQHPQLVVKLKAAPNHQILNEIQTGIIDLGIITDAPSHSLFDVVEIGQEQLCLVLPASVETDVYGKDLLTELGLIDHPDAEHYLSLYLAQSQESDFTHLSIKEIPITGYVNQISQILQPVAKGLGFTVLPKSAVESFQAPQHLKIFNLKQPVIETLYRVKKRNRVLPSRFEVVTSILQQHLDAEEVCRD</sequence>
<comment type="caution">
    <text evidence="6">The sequence shown here is derived from an EMBL/GenBank/DDBJ whole genome shotgun (WGS) entry which is preliminary data.</text>
</comment>
<dbReference type="PROSITE" id="PS50931">
    <property type="entry name" value="HTH_LYSR"/>
    <property type="match status" value="1"/>
</dbReference>
<dbReference type="EMBL" id="VOLT01000007">
    <property type="protein sequence ID" value="TWX66867.1"/>
    <property type="molecule type" value="Genomic_DNA"/>
</dbReference>
<keyword evidence="2" id="KW-0805">Transcription regulation</keyword>
<dbReference type="Gene3D" id="3.40.190.10">
    <property type="entry name" value="Periplasmic binding protein-like II"/>
    <property type="match status" value="2"/>
</dbReference>
<keyword evidence="4" id="KW-0804">Transcription</keyword>
<name>A0A5C6QDX6_9GAMM</name>
<dbReference type="PANTHER" id="PTHR30126:SF99">
    <property type="entry name" value="TRANSCRIPTIONAL REGULATOR LYSR FAMILY"/>
    <property type="match status" value="1"/>
</dbReference>
<dbReference type="Gene3D" id="1.10.10.10">
    <property type="entry name" value="Winged helix-like DNA-binding domain superfamily/Winged helix DNA-binding domain"/>
    <property type="match status" value="1"/>
</dbReference>
<dbReference type="Pfam" id="PF03466">
    <property type="entry name" value="LysR_substrate"/>
    <property type="match status" value="1"/>
</dbReference>
<dbReference type="Pfam" id="PF00126">
    <property type="entry name" value="HTH_1"/>
    <property type="match status" value="1"/>
</dbReference>
<evidence type="ECO:0000259" key="5">
    <source>
        <dbReference type="PROSITE" id="PS50931"/>
    </source>
</evidence>
<dbReference type="SUPFAM" id="SSF46785">
    <property type="entry name" value="Winged helix' DNA-binding domain"/>
    <property type="match status" value="1"/>
</dbReference>
<dbReference type="GO" id="GO:0000976">
    <property type="term" value="F:transcription cis-regulatory region binding"/>
    <property type="evidence" value="ECO:0007669"/>
    <property type="project" value="TreeGrafter"/>
</dbReference>
<gene>
    <name evidence="6" type="ORF">ESZ36_15045</name>
</gene>
<dbReference type="PRINTS" id="PR00039">
    <property type="entry name" value="HTHLYSR"/>
</dbReference>
<dbReference type="InterPro" id="IPR005119">
    <property type="entry name" value="LysR_subst-bd"/>
</dbReference>
<dbReference type="InterPro" id="IPR036390">
    <property type="entry name" value="WH_DNA-bd_sf"/>
</dbReference>